<feature type="non-terminal residue" evidence="2">
    <location>
        <position position="237"/>
    </location>
</feature>
<dbReference type="AlphaFoldDB" id="A0A383D8L1"/>
<dbReference type="SUPFAM" id="SSF52540">
    <property type="entry name" value="P-loop containing nucleoside triphosphate hydrolases"/>
    <property type="match status" value="1"/>
</dbReference>
<accession>A0A383D8L1</accession>
<evidence type="ECO:0000256" key="1">
    <source>
        <dbReference type="SAM" id="MobiDB-lite"/>
    </source>
</evidence>
<dbReference type="Pfam" id="PF13481">
    <property type="entry name" value="AAA_25"/>
    <property type="match status" value="1"/>
</dbReference>
<reference evidence="2" key="1">
    <citation type="submission" date="2018-05" db="EMBL/GenBank/DDBJ databases">
        <authorList>
            <person name="Lanie J.A."/>
            <person name="Ng W.-L."/>
            <person name="Kazmierczak K.M."/>
            <person name="Andrzejewski T.M."/>
            <person name="Davidsen T.M."/>
            <person name="Wayne K.J."/>
            <person name="Tettelin H."/>
            <person name="Glass J.I."/>
            <person name="Rusch D."/>
            <person name="Podicherti R."/>
            <person name="Tsui H.-C.T."/>
            <person name="Winkler M.E."/>
        </authorList>
    </citation>
    <scope>NUCLEOTIDE SEQUENCE</scope>
</reference>
<organism evidence="2">
    <name type="scientific">marine metagenome</name>
    <dbReference type="NCBI Taxonomy" id="408172"/>
    <lineage>
        <taxon>unclassified sequences</taxon>
        <taxon>metagenomes</taxon>
        <taxon>ecological metagenomes</taxon>
    </lineage>
</organism>
<dbReference type="EMBL" id="UINC01215226">
    <property type="protein sequence ID" value="SVE40822.1"/>
    <property type="molecule type" value="Genomic_DNA"/>
</dbReference>
<dbReference type="Gene3D" id="3.40.50.300">
    <property type="entry name" value="P-loop containing nucleotide triphosphate hydrolases"/>
    <property type="match status" value="1"/>
</dbReference>
<dbReference type="InterPro" id="IPR027417">
    <property type="entry name" value="P-loop_NTPase"/>
</dbReference>
<sequence>EGNISSESSSTKVEEKPPIPEVSVPNGKSEANLRNKKNTRKRGRYPMYRKMSDIKPQPINWLWKEYIAKGTFTLITGEPDLGKSQMTLSMTAIVTTGGNWPVSGEKCEEGNVIILSDEDNLEKTIRPRLEANGANLEKIHYLDGIGKGDSNSDCELFNLKSNLTQLETMINEIKGISMIVIDPLSAYLAGVDTYNNKDVRSMLAPLSKLAGRYDIAIVCVEHPPKSSNGRAMNQVGG</sequence>
<proteinExistence type="predicted"/>
<protein>
    <recommendedName>
        <fullName evidence="3">AAA family ATPase</fullName>
    </recommendedName>
</protein>
<feature type="compositionally biased region" description="Low complexity" evidence="1">
    <location>
        <begin position="1"/>
        <end position="10"/>
    </location>
</feature>
<feature type="region of interest" description="Disordered" evidence="1">
    <location>
        <begin position="1"/>
        <end position="41"/>
    </location>
</feature>
<gene>
    <name evidence="2" type="ORF">METZ01_LOCUS493676</name>
</gene>
<feature type="non-terminal residue" evidence="2">
    <location>
        <position position="1"/>
    </location>
</feature>
<evidence type="ECO:0008006" key="3">
    <source>
        <dbReference type="Google" id="ProtNLM"/>
    </source>
</evidence>
<name>A0A383D8L1_9ZZZZ</name>
<evidence type="ECO:0000313" key="2">
    <source>
        <dbReference type="EMBL" id="SVE40822.1"/>
    </source>
</evidence>